<dbReference type="Proteomes" id="UP001624684">
    <property type="component" value="Unassembled WGS sequence"/>
</dbReference>
<dbReference type="InterPro" id="IPR032710">
    <property type="entry name" value="NTF2-like_dom_sf"/>
</dbReference>
<evidence type="ECO:0008006" key="3">
    <source>
        <dbReference type="Google" id="ProtNLM"/>
    </source>
</evidence>
<dbReference type="RefSeq" id="WP_407068517.1">
    <property type="nucleotide sequence ID" value="NZ_JBJJXE010000001.1"/>
</dbReference>
<evidence type="ECO:0000313" key="2">
    <source>
        <dbReference type="Proteomes" id="UP001624684"/>
    </source>
</evidence>
<organism evidence="1 2">
    <name type="scientific">Moraxella oculi</name>
    <dbReference type="NCBI Taxonomy" id="2940516"/>
    <lineage>
        <taxon>Bacteria</taxon>
        <taxon>Pseudomonadati</taxon>
        <taxon>Pseudomonadota</taxon>
        <taxon>Gammaproteobacteria</taxon>
        <taxon>Moraxellales</taxon>
        <taxon>Moraxellaceae</taxon>
        <taxon>Moraxella</taxon>
    </lineage>
</organism>
<reference evidence="1 2" key="1">
    <citation type="submission" date="2024-11" db="EMBL/GenBank/DDBJ databases">
        <title>First Report of Moraxella oculi in Brazil in an Infectious Bovine Keratoconjunctivitis Outbreak.</title>
        <authorList>
            <person name="Carvalho C.V."/>
            <person name="Domingues R."/>
            <person name="Coutinho C."/>
            <person name="Honorio N.T.B.S."/>
            <person name="Faza D.R.L.R."/>
            <person name="Carvalho W.A."/>
            <person name="Machado A.B.F."/>
            <person name="Martins M.F."/>
            <person name="Gaspar E.B."/>
        </authorList>
    </citation>
    <scope>NUCLEOTIDE SEQUENCE [LARGE SCALE GENOMIC DNA]</scope>
    <source>
        <strain evidence="1 2">2117LE</strain>
    </source>
</reference>
<proteinExistence type="predicted"/>
<dbReference type="Gene3D" id="3.10.450.50">
    <property type="match status" value="1"/>
</dbReference>
<keyword evidence="2" id="KW-1185">Reference proteome</keyword>
<name>A0ABW8U9T2_9GAMM</name>
<accession>A0ABW8U9T2</accession>
<dbReference type="EMBL" id="JBJJXE010000001">
    <property type="protein sequence ID" value="MFL1731706.1"/>
    <property type="molecule type" value="Genomic_DNA"/>
</dbReference>
<gene>
    <name evidence="1" type="ORF">ACJHVH_01640</name>
</gene>
<dbReference type="SUPFAM" id="SSF54427">
    <property type="entry name" value="NTF2-like"/>
    <property type="match status" value="1"/>
</dbReference>
<comment type="caution">
    <text evidence="1">The sequence shown here is derived from an EMBL/GenBank/DDBJ whole genome shotgun (WGS) entry which is preliminary data.</text>
</comment>
<protein>
    <recommendedName>
        <fullName evidence="3">DUF4440 domain-containing protein</fullName>
    </recommendedName>
</protein>
<sequence length="180" mass="19622">MIQKNTNNLIKKSLLASTLATTIGVLSKLTARRWVYPMASALSLACVAMPAHAISESSVQNYAAAMKKAANGQNIGQVSRLIADDAIIKMTRNGNSADLGKNAYLQYLQKNWGKAKDYRYDIQISDVVIVGNQARAQVSTTETWYQDSRPVKLITISKVTLADSDNNTVLLRSSAQVSIN</sequence>
<evidence type="ECO:0000313" key="1">
    <source>
        <dbReference type="EMBL" id="MFL1731706.1"/>
    </source>
</evidence>